<feature type="region of interest" description="Disordered" evidence="1">
    <location>
        <begin position="1"/>
        <end position="56"/>
    </location>
</feature>
<proteinExistence type="predicted"/>
<sequence length="201" mass="22290">MGPLLVPEYRGGRHQAPLYPSSNRSAYRGTIPTPPAAPAKTNRRQASNTQPLAQRINSQSTTIYTLCTPRPVERYGDCQYFSAPYIFIPYPPSSSKPRSARVSTARPFPGFRSSESSHRHSSAVSHRAVFETRRDRSAAPLGRNLYPDQAPWDEDEPVPRESTDSSDGLFVPDETDPIDAALLEWTPDDWSDSTDGRGARA</sequence>
<organism evidence="2 3">
    <name type="scientific">Plenodomus tracheiphilus IPT5</name>
    <dbReference type="NCBI Taxonomy" id="1408161"/>
    <lineage>
        <taxon>Eukaryota</taxon>
        <taxon>Fungi</taxon>
        <taxon>Dikarya</taxon>
        <taxon>Ascomycota</taxon>
        <taxon>Pezizomycotina</taxon>
        <taxon>Dothideomycetes</taxon>
        <taxon>Pleosporomycetidae</taxon>
        <taxon>Pleosporales</taxon>
        <taxon>Pleosporineae</taxon>
        <taxon>Leptosphaeriaceae</taxon>
        <taxon>Plenodomus</taxon>
    </lineage>
</organism>
<gene>
    <name evidence="2" type="ORF">T440DRAFT_519011</name>
</gene>
<name>A0A6A7B2Q1_9PLEO</name>
<reference evidence="2" key="1">
    <citation type="submission" date="2020-01" db="EMBL/GenBank/DDBJ databases">
        <authorList>
            <consortium name="DOE Joint Genome Institute"/>
            <person name="Haridas S."/>
            <person name="Albert R."/>
            <person name="Binder M."/>
            <person name="Bloem J."/>
            <person name="Labutti K."/>
            <person name="Salamov A."/>
            <person name="Andreopoulos B."/>
            <person name="Baker S.E."/>
            <person name="Barry K."/>
            <person name="Bills G."/>
            <person name="Bluhm B.H."/>
            <person name="Cannon C."/>
            <person name="Castanera R."/>
            <person name="Culley D.E."/>
            <person name="Daum C."/>
            <person name="Ezra D."/>
            <person name="Gonzalez J.B."/>
            <person name="Henrissat B."/>
            <person name="Kuo A."/>
            <person name="Liang C."/>
            <person name="Lipzen A."/>
            <person name="Lutzoni F."/>
            <person name="Magnuson J."/>
            <person name="Mondo S."/>
            <person name="Nolan M."/>
            <person name="Ohm R."/>
            <person name="Pangilinan J."/>
            <person name="Park H.-J."/>
            <person name="Ramirez L."/>
            <person name="Alfaro M."/>
            <person name="Sun H."/>
            <person name="Tritt A."/>
            <person name="Yoshinaga Y."/>
            <person name="Zwiers L.-H."/>
            <person name="Turgeon B.G."/>
            <person name="Goodwin S.B."/>
            <person name="Spatafora J.W."/>
            <person name="Crous P.W."/>
            <person name="Grigoriev I.V."/>
        </authorList>
    </citation>
    <scope>NUCLEOTIDE SEQUENCE</scope>
    <source>
        <strain evidence="2">IPT5</strain>
    </source>
</reference>
<dbReference type="AlphaFoldDB" id="A0A6A7B2Q1"/>
<keyword evidence="3" id="KW-1185">Reference proteome</keyword>
<accession>A0A6A7B2Q1</accession>
<feature type="compositionally biased region" description="Basic and acidic residues" evidence="1">
    <location>
        <begin position="128"/>
        <end position="137"/>
    </location>
</feature>
<evidence type="ECO:0000313" key="2">
    <source>
        <dbReference type="EMBL" id="KAF2849796.1"/>
    </source>
</evidence>
<dbReference type="Proteomes" id="UP000799423">
    <property type="component" value="Unassembled WGS sequence"/>
</dbReference>
<feature type="region of interest" description="Disordered" evidence="1">
    <location>
        <begin position="93"/>
        <end position="201"/>
    </location>
</feature>
<evidence type="ECO:0000256" key="1">
    <source>
        <dbReference type="SAM" id="MobiDB-lite"/>
    </source>
</evidence>
<evidence type="ECO:0000313" key="3">
    <source>
        <dbReference type="Proteomes" id="UP000799423"/>
    </source>
</evidence>
<feature type="compositionally biased region" description="Polar residues" evidence="1">
    <location>
        <begin position="44"/>
        <end position="56"/>
    </location>
</feature>
<dbReference type="EMBL" id="MU006310">
    <property type="protein sequence ID" value="KAF2849796.1"/>
    <property type="molecule type" value="Genomic_DNA"/>
</dbReference>
<protein>
    <submittedName>
        <fullName evidence="2">Uncharacterized protein</fullName>
    </submittedName>
</protein>